<dbReference type="Proteomes" id="UP001235664">
    <property type="component" value="Unassembled WGS sequence"/>
</dbReference>
<evidence type="ECO:0000313" key="4">
    <source>
        <dbReference type="Proteomes" id="UP001235664"/>
    </source>
</evidence>
<dbReference type="InterPro" id="IPR002347">
    <property type="entry name" value="SDR_fam"/>
</dbReference>
<evidence type="ECO:0000256" key="1">
    <source>
        <dbReference type="ARBA" id="ARBA00006484"/>
    </source>
</evidence>
<dbReference type="GO" id="GO:0047936">
    <property type="term" value="F:glucose 1-dehydrogenase [NAD(P)+] activity"/>
    <property type="evidence" value="ECO:0007669"/>
    <property type="project" value="UniProtKB-EC"/>
</dbReference>
<dbReference type="PRINTS" id="PR00080">
    <property type="entry name" value="SDRFAMILY"/>
</dbReference>
<dbReference type="Pfam" id="PF13561">
    <property type="entry name" value="adh_short_C2"/>
    <property type="match status" value="1"/>
</dbReference>
<accession>A0ABT9H9P2</accession>
<evidence type="ECO:0000313" key="3">
    <source>
        <dbReference type="EMBL" id="MDP4539978.1"/>
    </source>
</evidence>
<keyword evidence="4" id="KW-1185">Reference proteome</keyword>
<gene>
    <name evidence="3" type="ORF">Q9K01_10105</name>
</gene>
<sequence>MTDTHIVRARYQSVNLHLSTRVPPLSSLTSEQRPDHGVLSSNSRRIPVEFPAHLQANEALEVPRFILLQQGPKRGTTMARLAHKVAIVTGGSHGIGAATCAMMAREGAAVAIADILDEDGERLAQSIESGGGRAHYWNLDVTDEGAVKRVLGEVADEFGKLDILVNNAGIAGENKATDELSAEEWDEVMNVNVRGVFFCTKHAIPHLRRAGGGAIVNLSSIYGIISAQDIPAYHASKGAVRLMTKTDALTYAKERIRVNSVHPGFIWTPLVEDLARRSGEDVEAFRSSLDERHPIGHVGEPDDIAAGILYLASDEAKFVTGSELVIDGGYTAQ</sequence>
<dbReference type="EMBL" id="JAVAIL010000003">
    <property type="protein sequence ID" value="MDP4539978.1"/>
    <property type="molecule type" value="Genomic_DNA"/>
</dbReference>
<dbReference type="SUPFAM" id="SSF51735">
    <property type="entry name" value="NAD(P)-binding Rossmann-fold domains"/>
    <property type="match status" value="1"/>
</dbReference>
<dbReference type="NCBIfam" id="NF005559">
    <property type="entry name" value="PRK07231.1"/>
    <property type="match status" value="1"/>
</dbReference>
<dbReference type="EC" id="1.1.1.47" evidence="3"/>
<dbReference type="InterPro" id="IPR036291">
    <property type="entry name" value="NAD(P)-bd_dom_sf"/>
</dbReference>
<evidence type="ECO:0000256" key="2">
    <source>
        <dbReference type="ARBA" id="ARBA00023002"/>
    </source>
</evidence>
<reference evidence="3 4" key="1">
    <citation type="submission" date="2023-08" db="EMBL/GenBank/DDBJ databases">
        <title>genomic of DY56.</title>
        <authorList>
            <person name="Wang Y."/>
        </authorList>
    </citation>
    <scope>NUCLEOTIDE SEQUENCE [LARGE SCALE GENOMIC DNA]</scope>
    <source>
        <strain evidence="3 4">DY56-A-20</strain>
    </source>
</reference>
<dbReference type="Gene3D" id="3.40.50.720">
    <property type="entry name" value="NAD(P)-binding Rossmann-like Domain"/>
    <property type="match status" value="1"/>
</dbReference>
<protein>
    <submittedName>
        <fullName evidence="3">Glucose 1-dehydrogenase</fullName>
        <ecNumber evidence="3">1.1.1.47</ecNumber>
    </submittedName>
</protein>
<comment type="similarity">
    <text evidence="1">Belongs to the short-chain dehydrogenases/reductases (SDR) family.</text>
</comment>
<dbReference type="PRINTS" id="PR00081">
    <property type="entry name" value="GDHRDH"/>
</dbReference>
<keyword evidence="2 3" id="KW-0560">Oxidoreductase</keyword>
<dbReference type="RefSeq" id="WP_305930124.1">
    <property type="nucleotide sequence ID" value="NZ_JAVAIL010000003.1"/>
</dbReference>
<comment type="caution">
    <text evidence="3">The sequence shown here is derived from an EMBL/GenBank/DDBJ whole genome shotgun (WGS) entry which is preliminary data.</text>
</comment>
<organism evidence="3 4">
    <name type="scientific">Qipengyuania benthica</name>
    <dbReference type="NCBI Taxonomy" id="3067651"/>
    <lineage>
        <taxon>Bacteria</taxon>
        <taxon>Pseudomonadati</taxon>
        <taxon>Pseudomonadota</taxon>
        <taxon>Alphaproteobacteria</taxon>
        <taxon>Sphingomonadales</taxon>
        <taxon>Erythrobacteraceae</taxon>
        <taxon>Qipengyuania</taxon>
    </lineage>
</organism>
<dbReference type="PANTHER" id="PTHR24321">
    <property type="entry name" value="DEHYDROGENASES, SHORT CHAIN"/>
    <property type="match status" value="1"/>
</dbReference>
<name>A0ABT9H9P2_9SPHN</name>
<dbReference type="PANTHER" id="PTHR24321:SF8">
    <property type="entry name" value="ESTRADIOL 17-BETA-DEHYDROGENASE 8-RELATED"/>
    <property type="match status" value="1"/>
</dbReference>
<proteinExistence type="inferred from homology"/>